<reference evidence="2" key="1">
    <citation type="submission" date="2015-10" db="EMBL/GenBank/DDBJ databases">
        <title>A compendium of developmental gene expression in Lake Malawi cichlid fishes.</title>
        <authorList>
            <person name="Bloomquist R.F."/>
            <person name="Fowler T.E."/>
            <person name="Sylvester J.B."/>
            <person name="Streelman T.J."/>
        </authorList>
    </citation>
    <scope>NUCLEOTIDE SEQUENCE</scope>
</reference>
<organism evidence="2">
    <name type="scientific">Maylandia zebra</name>
    <name type="common">zebra mbuna</name>
    <dbReference type="NCBI Taxonomy" id="106582"/>
    <lineage>
        <taxon>Eukaryota</taxon>
        <taxon>Metazoa</taxon>
        <taxon>Chordata</taxon>
        <taxon>Craniata</taxon>
        <taxon>Vertebrata</taxon>
        <taxon>Euteleostomi</taxon>
        <taxon>Actinopterygii</taxon>
        <taxon>Neopterygii</taxon>
        <taxon>Teleostei</taxon>
        <taxon>Neoteleostei</taxon>
        <taxon>Acanthomorphata</taxon>
        <taxon>Ovalentaria</taxon>
        <taxon>Cichlomorphae</taxon>
        <taxon>Cichliformes</taxon>
        <taxon>Cichlidae</taxon>
        <taxon>African cichlids</taxon>
        <taxon>Pseudocrenilabrinae</taxon>
        <taxon>Haplochromini</taxon>
        <taxon>Maylandia</taxon>
        <taxon>Maylandia zebra complex</taxon>
    </lineage>
</organism>
<dbReference type="EMBL" id="KT906475">
    <property type="protein sequence ID" value="AMQ77729.1"/>
    <property type="molecule type" value="mRNA"/>
</dbReference>
<feature type="non-terminal residue" evidence="2">
    <location>
        <position position="1"/>
    </location>
</feature>
<evidence type="ECO:0000256" key="1">
    <source>
        <dbReference type="SAM" id="MobiDB-lite"/>
    </source>
</evidence>
<feature type="compositionally biased region" description="Basic and acidic residues" evidence="1">
    <location>
        <begin position="84"/>
        <end position="95"/>
    </location>
</feature>
<evidence type="ECO:0000313" key="2">
    <source>
        <dbReference type="EMBL" id="AMQ77729.1"/>
    </source>
</evidence>
<accession>A0A142FHK2</accession>
<name>A0A142FHK2_9CICH</name>
<dbReference type="GO" id="GO:0003677">
    <property type="term" value="F:DNA binding"/>
    <property type="evidence" value="ECO:0007669"/>
    <property type="project" value="UniProtKB-KW"/>
</dbReference>
<feature type="region of interest" description="Disordered" evidence="1">
    <location>
        <begin position="1"/>
        <end position="101"/>
    </location>
</feature>
<gene>
    <name evidence="2" type="primary">gbx2</name>
</gene>
<keyword evidence="2" id="KW-0371">Homeobox</keyword>
<keyword evidence="2" id="KW-0238">DNA-binding</keyword>
<dbReference type="AlphaFoldDB" id="A0A142FHK2"/>
<proteinExistence type="evidence at transcript level"/>
<feature type="non-terminal residue" evidence="2">
    <location>
        <position position="101"/>
    </location>
</feature>
<sequence length="101" mass="10985">EEPEEEDGVHQRAAAGAGEGVPLQEVPVPHRALPDRACAQAERSAGEDLVPEPAREVETRESWKREQQVRGAVPEPQNSGAHPRAREPLRNKESAPAESLV</sequence>
<feature type="compositionally biased region" description="Basic and acidic residues" evidence="1">
    <location>
        <begin position="53"/>
        <end position="68"/>
    </location>
</feature>
<protein>
    <submittedName>
        <fullName evidence="2">Gastrulation brain homeobox 2</fullName>
    </submittedName>
</protein>